<dbReference type="Pfam" id="PF06330">
    <property type="entry name" value="TRI5"/>
    <property type="match status" value="1"/>
</dbReference>
<dbReference type="Proteomes" id="UP001465976">
    <property type="component" value="Unassembled WGS sequence"/>
</dbReference>
<protein>
    <recommendedName>
        <fullName evidence="5">Terpene synthase</fullName>
    </recommendedName>
</protein>
<organism evidence="3 4">
    <name type="scientific">Marasmius crinis-equi</name>
    <dbReference type="NCBI Taxonomy" id="585013"/>
    <lineage>
        <taxon>Eukaryota</taxon>
        <taxon>Fungi</taxon>
        <taxon>Dikarya</taxon>
        <taxon>Basidiomycota</taxon>
        <taxon>Agaricomycotina</taxon>
        <taxon>Agaricomycetes</taxon>
        <taxon>Agaricomycetidae</taxon>
        <taxon>Agaricales</taxon>
        <taxon>Marasmiineae</taxon>
        <taxon>Marasmiaceae</taxon>
        <taxon>Marasmius</taxon>
    </lineage>
</organism>
<dbReference type="SFLD" id="SFLDG01021">
    <property type="entry name" value="Trichodiene_Synthase_Like"/>
    <property type="match status" value="1"/>
</dbReference>
<keyword evidence="2" id="KW-0456">Lyase</keyword>
<evidence type="ECO:0000256" key="1">
    <source>
        <dbReference type="ARBA" id="ARBA00007946"/>
    </source>
</evidence>
<evidence type="ECO:0000313" key="4">
    <source>
        <dbReference type="Proteomes" id="UP001465976"/>
    </source>
</evidence>
<accession>A0ABR3ERD8</accession>
<evidence type="ECO:0008006" key="5">
    <source>
        <dbReference type="Google" id="ProtNLM"/>
    </source>
</evidence>
<keyword evidence="4" id="KW-1185">Reference proteome</keyword>
<dbReference type="SFLD" id="SFLDS00005">
    <property type="entry name" value="Isoprenoid_Synthase_Type_I"/>
    <property type="match status" value="1"/>
</dbReference>
<evidence type="ECO:0000256" key="2">
    <source>
        <dbReference type="ARBA" id="ARBA00023239"/>
    </source>
</evidence>
<reference evidence="3 4" key="1">
    <citation type="submission" date="2024-02" db="EMBL/GenBank/DDBJ databases">
        <title>A draft genome for the cacao thread blight pathogen Marasmius crinis-equi.</title>
        <authorList>
            <person name="Cohen S.P."/>
            <person name="Baruah I.K."/>
            <person name="Amoako-Attah I."/>
            <person name="Bukari Y."/>
            <person name="Meinhardt L.W."/>
            <person name="Bailey B.A."/>
        </authorList>
    </citation>
    <scope>NUCLEOTIDE SEQUENCE [LARGE SCALE GENOMIC DNA]</scope>
    <source>
        <strain evidence="3 4">GH-76</strain>
    </source>
</reference>
<proteinExistence type="inferred from homology"/>
<gene>
    <name evidence="3" type="ORF">V5O48_016558</name>
</gene>
<dbReference type="EMBL" id="JBAHYK010002248">
    <property type="protein sequence ID" value="KAL0565469.1"/>
    <property type="molecule type" value="Genomic_DNA"/>
</dbReference>
<dbReference type="Gene3D" id="1.10.600.10">
    <property type="entry name" value="Farnesyl Diphosphate Synthase"/>
    <property type="match status" value="1"/>
</dbReference>
<dbReference type="InterPro" id="IPR008949">
    <property type="entry name" value="Isoprenoid_synthase_dom_sf"/>
</dbReference>
<comment type="caution">
    <text evidence="3">The sequence shown here is derived from an EMBL/GenBank/DDBJ whole genome shotgun (WGS) entry which is preliminary data.</text>
</comment>
<dbReference type="InterPro" id="IPR024652">
    <property type="entry name" value="Trichodiene_synth"/>
</dbReference>
<evidence type="ECO:0000313" key="3">
    <source>
        <dbReference type="EMBL" id="KAL0565469.1"/>
    </source>
</evidence>
<comment type="similarity">
    <text evidence="1">Belongs to the trichodiene synthase family.</text>
</comment>
<name>A0ABR3ERD8_9AGAR</name>
<sequence length="322" mass="36993">MSGFITFGYMPSLSAPSTGPGVQCSNVKSEIERFMRNVSYETPTVKFDKEGLKRALLEEIATWNVDDGHKGKLYDRIADQSAAFVEYSYFNHAFEAKVQFALFTWFMIFIDDLSKRMPNAISEFQHRILLHKPQLDPVLDQLPRNLSNLYLHWDSVCANSMVCAALEFISGTVMEDKEEIETMPLHPSAENWPRFLRAKTGVAPGYSHAVFPRTAHPDMSAYVQVLPDMDNFLTHGNDILSFYKEDLAGEEMSYVAVRARISGKDPLRVISEMVDEITRSHERIIAVLSDHPEALKWWLTFEKGYIWWHLSLKRYRLSEIGL</sequence>
<dbReference type="SUPFAM" id="SSF48576">
    <property type="entry name" value="Terpenoid synthases"/>
    <property type="match status" value="1"/>
</dbReference>